<reference evidence="2 3" key="1">
    <citation type="journal article" date="2024" name="G3 (Bethesda)">
        <title>Genome assembly of Hibiscus sabdariffa L. provides insights into metabolisms of medicinal natural products.</title>
        <authorList>
            <person name="Kim T."/>
        </authorList>
    </citation>
    <scope>NUCLEOTIDE SEQUENCE [LARGE SCALE GENOMIC DNA]</scope>
    <source>
        <strain evidence="2">TK-2024</strain>
        <tissue evidence="2">Old leaves</tissue>
    </source>
</reference>
<organism evidence="2 3">
    <name type="scientific">Hibiscus sabdariffa</name>
    <name type="common">roselle</name>
    <dbReference type="NCBI Taxonomy" id="183260"/>
    <lineage>
        <taxon>Eukaryota</taxon>
        <taxon>Viridiplantae</taxon>
        <taxon>Streptophyta</taxon>
        <taxon>Embryophyta</taxon>
        <taxon>Tracheophyta</taxon>
        <taxon>Spermatophyta</taxon>
        <taxon>Magnoliopsida</taxon>
        <taxon>eudicotyledons</taxon>
        <taxon>Gunneridae</taxon>
        <taxon>Pentapetalae</taxon>
        <taxon>rosids</taxon>
        <taxon>malvids</taxon>
        <taxon>Malvales</taxon>
        <taxon>Malvaceae</taxon>
        <taxon>Malvoideae</taxon>
        <taxon>Hibiscus</taxon>
    </lineage>
</organism>
<feature type="region of interest" description="Disordered" evidence="1">
    <location>
        <begin position="59"/>
        <end position="82"/>
    </location>
</feature>
<protein>
    <submittedName>
        <fullName evidence="2">Uncharacterized protein</fullName>
    </submittedName>
</protein>
<accession>A0ABR2AKV3</accession>
<name>A0ABR2AKV3_9ROSI</name>
<feature type="compositionally biased region" description="Low complexity" evidence="1">
    <location>
        <begin position="140"/>
        <end position="152"/>
    </location>
</feature>
<evidence type="ECO:0000256" key="1">
    <source>
        <dbReference type="SAM" id="MobiDB-lite"/>
    </source>
</evidence>
<sequence length="168" mass="18483">MDPGHPSWVGLKPVQFWVGHRVARFGYTNLGRNGLVTHSGLVSKKRGIIRPRAFCPSFSKTHGRRGARATPSHCLRRRRPPPFRRACQRSEAIDAFTSAPLSHSRLVTAHQGSKCLSRRSLSQPLAVVTRSVDHSGEPKALLASPSLPLSLPRTGFDHPKPQTPPNPL</sequence>
<dbReference type="EMBL" id="JBBPBM010000587">
    <property type="protein sequence ID" value="KAK8493894.1"/>
    <property type="molecule type" value="Genomic_DNA"/>
</dbReference>
<proteinExistence type="predicted"/>
<feature type="region of interest" description="Disordered" evidence="1">
    <location>
        <begin position="133"/>
        <end position="168"/>
    </location>
</feature>
<dbReference type="Proteomes" id="UP001472677">
    <property type="component" value="Unassembled WGS sequence"/>
</dbReference>
<evidence type="ECO:0000313" key="3">
    <source>
        <dbReference type="Proteomes" id="UP001472677"/>
    </source>
</evidence>
<keyword evidence="3" id="KW-1185">Reference proteome</keyword>
<evidence type="ECO:0000313" key="2">
    <source>
        <dbReference type="EMBL" id="KAK8493894.1"/>
    </source>
</evidence>
<comment type="caution">
    <text evidence="2">The sequence shown here is derived from an EMBL/GenBank/DDBJ whole genome shotgun (WGS) entry which is preliminary data.</text>
</comment>
<gene>
    <name evidence="2" type="ORF">V6N12_063960</name>
</gene>